<proteinExistence type="predicted"/>
<reference evidence="6 7" key="1">
    <citation type="submission" date="2019-07" db="EMBL/GenBank/DDBJ databases">
        <title>Whole genome shotgun sequence of Terrabacter aerolatus NBRC 106305.</title>
        <authorList>
            <person name="Hosoyama A."/>
            <person name="Uohara A."/>
            <person name="Ohji S."/>
            <person name="Ichikawa N."/>
        </authorList>
    </citation>
    <scope>NUCLEOTIDE SEQUENCE [LARGE SCALE GENOMIC DNA]</scope>
    <source>
        <strain evidence="6 7">NBRC 106305</strain>
    </source>
</reference>
<evidence type="ECO:0000313" key="6">
    <source>
        <dbReference type="EMBL" id="GEO29433.1"/>
    </source>
</evidence>
<evidence type="ECO:0000256" key="1">
    <source>
        <dbReference type="ARBA" id="ARBA00005104"/>
    </source>
</evidence>
<dbReference type="EMBL" id="BJYX01000004">
    <property type="protein sequence ID" value="GEO29433.1"/>
    <property type="molecule type" value="Genomic_DNA"/>
</dbReference>
<dbReference type="Pfam" id="PF01872">
    <property type="entry name" value="RibD_C"/>
    <property type="match status" value="1"/>
</dbReference>
<evidence type="ECO:0000259" key="5">
    <source>
        <dbReference type="Pfam" id="PF01872"/>
    </source>
</evidence>
<dbReference type="PANTHER" id="PTHR38011">
    <property type="entry name" value="DIHYDROFOLATE REDUCTASE FAMILY PROTEIN (AFU_ORTHOLOGUE AFUA_8G06820)"/>
    <property type="match status" value="1"/>
</dbReference>
<sequence length="172" mass="18451">MATRWFVVADGRGRVDWSFTGDSDLKLHVLVCRGTPAGYLQRLRDLGVGYFVVGDERVEPRAALARIRRRLGATRVIADSGGTLNASLLREGLVDILDIVTLPGLVGGAGTPTMMDGPPLPAGVLPRRLDLIDVQVEGAAVRTRYRVRTTDGPARSMRTGSPLKARGSVPHA</sequence>
<dbReference type="InterPro" id="IPR050765">
    <property type="entry name" value="Riboflavin_Biosynth_HTPR"/>
</dbReference>
<evidence type="ECO:0000256" key="3">
    <source>
        <dbReference type="ARBA" id="ARBA00023002"/>
    </source>
</evidence>
<organism evidence="6 7">
    <name type="scientific">Terrabacter aerolatus</name>
    <dbReference type="NCBI Taxonomy" id="422442"/>
    <lineage>
        <taxon>Bacteria</taxon>
        <taxon>Bacillati</taxon>
        <taxon>Actinomycetota</taxon>
        <taxon>Actinomycetes</taxon>
        <taxon>Micrococcales</taxon>
        <taxon>Intrasporangiaceae</taxon>
        <taxon>Terrabacter</taxon>
    </lineage>
</organism>
<dbReference type="SUPFAM" id="SSF53597">
    <property type="entry name" value="Dihydrofolate reductase-like"/>
    <property type="match status" value="1"/>
</dbReference>
<keyword evidence="3" id="KW-0560">Oxidoreductase</keyword>
<keyword evidence="7" id="KW-1185">Reference proteome</keyword>
<evidence type="ECO:0000256" key="2">
    <source>
        <dbReference type="ARBA" id="ARBA00022857"/>
    </source>
</evidence>
<dbReference type="GO" id="GO:0008703">
    <property type="term" value="F:5-amino-6-(5-phosphoribosylamino)uracil reductase activity"/>
    <property type="evidence" value="ECO:0007669"/>
    <property type="project" value="InterPro"/>
</dbReference>
<dbReference type="InterPro" id="IPR002734">
    <property type="entry name" value="RibDG_C"/>
</dbReference>
<dbReference type="Proteomes" id="UP000321534">
    <property type="component" value="Unassembled WGS sequence"/>
</dbReference>
<accession>A0A512CYY2</accession>
<dbReference type="AlphaFoldDB" id="A0A512CYY2"/>
<comment type="caution">
    <text evidence="6">The sequence shown here is derived from an EMBL/GenBank/DDBJ whole genome shotgun (WGS) entry which is preliminary data.</text>
</comment>
<dbReference type="PANTHER" id="PTHR38011:SF7">
    <property type="entry name" value="2,5-DIAMINO-6-RIBOSYLAMINO-4(3H)-PYRIMIDINONE 5'-PHOSPHATE REDUCTASE"/>
    <property type="match status" value="1"/>
</dbReference>
<feature type="domain" description="Bacterial bifunctional deaminase-reductase C-terminal" evidence="5">
    <location>
        <begin position="7"/>
        <end position="135"/>
    </location>
</feature>
<dbReference type="Gene3D" id="3.40.430.10">
    <property type="entry name" value="Dihydrofolate Reductase, subunit A"/>
    <property type="match status" value="1"/>
</dbReference>
<feature type="region of interest" description="Disordered" evidence="4">
    <location>
        <begin position="149"/>
        <end position="172"/>
    </location>
</feature>
<dbReference type="GO" id="GO:0009231">
    <property type="term" value="P:riboflavin biosynthetic process"/>
    <property type="evidence" value="ECO:0007669"/>
    <property type="project" value="InterPro"/>
</dbReference>
<keyword evidence="2" id="KW-0521">NADP</keyword>
<dbReference type="InterPro" id="IPR024072">
    <property type="entry name" value="DHFR-like_dom_sf"/>
</dbReference>
<evidence type="ECO:0000313" key="7">
    <source>
        <dbReference type="Proteomes" id="UP000321534"/>
    </source>
</evidence>
<protein>
    <recommendedName>
        <fullName evidence="5">Bacterial bifunctional deaminase-reductase C-terminal domain-containing protein</fullName>
    </recommendedName>
</protein>
<comment type="pathway">
    <text evidence="1">Cofactor biosynthesis; riboflavin biosynthesis.</text>
</comment>
<evidence type="ECO:0000256" key="4">
    <source>
        <dbReference type="SAM" id="MobiDB-lite"/>
    </source>
</evidence>
<name>A0A512CYY2_9MICO</name>
<gene>
    <name evidence="6" type="ORF">TAE01_12430</name>
</gene>